<proteinExistence type="predicted"/>
<dbReference type="Pfam" id="PF23585">
    <property type="entry name" value="DUF7137"/>
    <property type="match status" value="1"/>
</dbReference>
<evidence type="ECO:0000256" key="1">
    <source>
        <dbReference type="SAM" id="Phobius"/>
    </source>
</evidence>
<keyword evidence="4" id="KW-1185">Reference proteome</keyword>
<keyword evidence="1" id="KW-0472">Membrane</keyword>
<dbReference type="OrthoDB" id="2435509at2759"/>
<evidence type="ECO:0000313" key="3">
    <source>
        <dbReference type="EMBL" id="KZP23464.1"/>
    </source>
</evidence>
<evidence type="ECO:0000259" key="2">
    <source>
        <dbReference type="Pfam" id="PF23585"/>
    </source>
</evidence>
<dbReference type="Proteomes" id="UP000076532">
    <property type="component" value="Unassembled WGS sequence"/>
</dbReference>
<dbReference type="InterPro" id="IPR055561">
    <property type="entry name" value="DUF7137"/>
</dbReference>
<dbReference type="AlphaFoldDB" id="A0A166LYU3"/>
<organism evidence="3 4">
    <name type="scientific">Athelia psychrophila</name>
    <dbReference type="NCBI Taxonomy" id="1759441"/>
    <lineage>
        <taxon>Eukaryota</taxon>
        <taxon>Fungi</taxon>
        <taxon>Dikarya</taxon>
        <taxon>Basidiomycota</taxon>
        <taxon>Agaricomycotina</taxon>
        <taxon>Agaricomycetes</taxon>
        <taxon>Agaricomycetidae</taxon>
        <taxon>Atheliales</taxon>
        <taxon>Atheliaceae</taxon>
        <taxon>Athelia</taxon>
    </lineage>
</organism>
<accession>A0A166LYU3</accession>
<keyword evidence="1" id="KW-1133">Transmembrane helix</keyword>
<protein>
    <recommendedName>
        <fullName evidence="2">DUF7137 domain-containing protein</fullName>
    </recommendedName>
</protein>
<feature type="transmembrane region" description="Helical" evidence="1">
    <location>
        <begin position="63"/>
        <end position="82"/>
    </location>
</feature>
<keyword evidence="1" id="KW-0812">Transmembrane</keyword>
<feature type="domain" description="DUF7137" evidence="2">
    <location>
        <begin position="2"/>
        <end position="50"/>
    </location>
</feature>
<reference evidence="3 4" key="1">
    <citation type="journal article" date="2016" name="Mol. Biol. Evol.">
        <title>Comparative Genomics of Early-Diverging Mushroom-Forming Fungi Provides Insights into the Origins of Lignocellulose Decay Capabilities.</title>
        <authorList>
            <person name="Nagy L.G."/>
            <person name="Riley R."/>
            <person name="Tritt A."/>
            <person name="Adam C."/>
            <person name="Daum C."/>
            <person name="Floudas D."/>
            <person name="Sun H."/>
            <person name="Yadav J.S."/>
            <person name="Pangilinan J."/>
            <person name="Larsson K.H."/>
            <person name="Matsuura K."/>
            <person name="Barry K."/>
            <person name="Labutti K."/>
            <person name="Kuo R."/>
            <person name="Ohm R.A."/>
            <person name="Bhattacharya S.S."/>
            <person name="Shirouzu T."/>
            <person name="Yoshinaga Y."/>
            <person name="Martin F.M."/>
            <person name="Grigoriev I.V."/>
            <person name="Hibbett D.S."/>
        </authorList>
    </citation>
    <scope>NUCLEOTIDE SEQUENCE [LARGE SCALE GENOMIC DNA]</scope>
    <source>
        <strain evidence="3 4">CBS 109695</strain>
    </source>
</reference>
<dbReference type="PANTHER" id="PTHR42028">
    <property type="entry name" value="CHROMOSOME 1, WHOLE GENOME SHOTGUN SEQUENCE"/>
    <property type="match status" value="1"/>
</dbReference>
<sequence>MGKYSLKIWGDQGPNVQQQPGYMSENSALQFALYTPQPYTPIASGWSCSTCNGSVSAMAFHPAFLGMMITFAVMFLSGWGIIRR</sequence>
<evidence type="ECO:0000313" key="4">
    <source>
        <dbReference type="Proteomes" id="UP000076532"/>
    </source>
</evidence>
<dbReference type="EMBL" id="KV417532">
    <property type="protein sequence ID" value="KZP23464.1"/>
    <property type="molecule type" value="Genomic_DNA"/>
</dbReference>
<gene>
    <name evidence="3" type="ORF">FIBSPDRAFT_858424</name>
</gene>
<name>A0A166LYU3_9AGAM</name>
<dbReference type="PANTHER" id="PTHR42028:SF1">
    <property type="entry name" value="YALI0E30657P"/>
    <property type="match status" value="1"/>
</dbReference>